<evidence type="ECO:0000313" key="1">
    <source>
        <dbReference type="EMBL" id="NFJ06973.1"/>
    </source>
</evidence>
<protein>
    <submittedName>
        <fullName evidence="1">Uncharacterized protein</fullName>
    </submittedName>
</protein>
<dbReference type="AlphaFoldDB" id="A0A846J521"/>
<accession>A0A846J521</accession>
<organism evidence="1 2">
    <name type="scientific">Clostridium botulinum</name>
    <dbReference type="NCBI Taxonomy" id="1491"/>
    <lineage>
        <taxon>Bacteria</taxon>
        <taxon>Bacillati</taxon>
        <taxon>Bacillota</taxon>
        <taxon>Clostridia</taxon>
        <taxon>Eubacteriales</taxon>
        <taxon>Clostridiaceae</taxon>
        <taxon>Clostridium</taxon>
    </lineage>
</organism>
<reference evidence="1 2" key="1">
    <citation type="submission" date="2019-04" db="EMBL/GenBank/DDBJ databases">
        <title>Genome sequencing of Clostridium botulinum Groups I-IV and Clostridium butyricum.</title>
        <authorList>
            <person name="Brunt J."/>
            <person name="Van Vliet A.H.M."/>
            <person name="Stringer S.C."/>
            <person name="Carter A.T."/>
            <person name="Peck M.W."/>
        </authorList>
    </citation>
    <scope>NUCLEOTIDE SEQUENCE [LARGE SCALE GENOMIC DNA]</scope>
    <source>
        <strain evidence="1 2">Colworth BL30</strain>
    </source>
</reference>
<gene>
    <name evidence="1" type="ORF">FC871_00345</name>
</gene>
<proteinExistence type="predicted"/>
<dbReference type="EMBL" id="SWQE01000001">
    <property type="protein sequence ID" value="NFJ06973.1"/>
    <property type="molecule type" value="Genomic_DNA"/>
</dbReference>
<name>A0A846J521_CLOBO</name>
<dbReference type="Proteomes" id="UP000480039">
    <property type="component" value="Unassembled WGS sequence"/>
</dbReference>
<sequence length="98" mass="11419">MKIYNHESLHFQSRYHLEIRLITIRITTIIPKNTVIQANLFAEESFPIMLFHIYLKGKDDNRDYTTSVVGINVGVRGSYLPKLKVSDVRNLDGRIKIM</sequence>
<comment type="caution">
    <text evidence="1">The sequence shown here is derived from an EMBL/GenBank/DDBJ whole genome shotgun (WGS) entry which is preliminary data.</text>
</comment>
<evidence type="ECO:0000313" key="2">
    <source>
        <dbReference type="Proteomes" id="UP000480039"/>
    </source>
</evidence>